<gene>
    <name evidence="1" type="ORF">LWI29_025197</name>
</gene>
<accession>A0AA39TGQ6</accession>
<dbReference type="EMBL" id="JAUESC010000001">
    <property type="protein sequence ID" value="KAK0608074.1"/>
    <property type="molecule type" value="Genomic_DNA"/>
</dbReference>
<evidence type="ECO:0000313" key="2">
    <source>
        <dbReference type="Proteomes" id="UP001168877"/>
    </source>
</evidence>
<reference evidence="1" key="1">
    <citation type="journal article" date="2022" name="Plant J.">
        <title>Strategies of tolerance reflected in two North American maple genomes.</title>
        <authorList>
            <person name="McEvoy S.L."/>
            <person name="Sezen U.U."/>
            <person name="Trouern-Trend A."/>
            <person name="McMahon S.M."/>
            <person name="Schaberg P.G."/>
            <person name="Yang J."/>
            <person name="Wegrzyn J.L."/>
            <person name="Swenson N.G."/>
        </authorList>
    </citation>
    <scope>NUCLEOTIDE SEQUENCE</scope>
    <source>
        <strain evidence="1">NS2018</strain>
    </source>
</reference>
<dbReference type="AlphaFoldDB" id="A0AA39TGQ6"/>
<keyword evidence="2" id="KW-1185">Reference proteome</keyword>
<sequence>MKSFLSCLVGLSNEVEDNYGFTFFLKPNEVYDVFKLPSFSRRLQPSVVPSSSSTFRRAFVVFSLPSRLRRLQPFAVPSSSSTAGLELKSETEGEIF</sequence>
<protein>
    <submittedName>
        <fullName evidence="1">Uncharacterized protein</fullName>
    </submittedName>
</protein>
<proteinExistence type="predicted"/>
<comment type="caution">
    <text evidence="1">The sequence shown here is derived from an EMBL/GenBank/DDBJ whole genome shotgun (WGS) entry which is preliminary data.</text>
</comment>
<name>A0AA39TGQ6_ACESA</name>
<evidence type="ECO:0000313" key="1">
    <source>
        <dbReference type="EMBL" id="KAK0608074.1"/>
    </source>
</evidence>
<reference evidence="1" key="2">
    <citation type="submission" date="2023-06" db="EMBL/GenBank/DDBJ databases">
        <authorList>
            <person name="Swenson N.G."/>
            <person name="Wegrzyn J.L."/>
            <person name="Mcevoy S.L."/>
        </authorList>
    </citation>
    <scope>NUCLEOTIDE SEQUENCE</scope>
    <source>
        <strain evidence="1">NS2018</strain>
        <tissue evidence="1">Leaf</tissue>
    </source>
</reference>
<organism evidence="1 2">
    <name type="scientific">Acer saccharum</name>
    <name type="common">Sugar maple</name>
    <dbReference type="NCBI Taxonomy" id="4024"/>
    <lineage>
        <taxon>Eukaryota</taxon>
        <taxon>Viridiplantae</taxon>
        <taxon>Streptophyta</taxon>
        <taxon>Embryophyta</taxon>
        <taxon>Tracheophyta</taxon>
        <taxon>Spermatophyta</taxon>
        <taxon>Magnoliopsida</taxon>
        <taxon>eudicotyledons</taxon>
        <taxon>Gunneridae</taxon>
        <taxon>Pentapetalae</taxon>
        <taxon>rosids</taxon>
        <taxon>malvids</taxon>
        <taxon>Sapindales</taxon>
        <taxon>Sapindaceae</taxon>
        <taxon>Hippocastanoideae</taxon>
        <taxon>Acereae</taxon>
        <taxon>Acer</taxon>
    </lineage>
</organism>
<dbReference type="Proteomes" id="UP001168877">
    <property type="component" value="Unassembled WGS sequence"/>
</dbReference>